<evidence type="ECO:0000256" key="1">
    <source>
        <dbReference type="SAM" id="MobiDB-lite"/>
    </source>
</evidence>
<feature type="region of interest" description="Disordered" evidence="1">
    <location>
        <begin position="1"/>
        <end position="48"/>
    </location>
</feature>
<sequence length="90" mass="10309">MNHPATAPKRARARRDDEGASSSHQTAQLEQDREQAREESCWRRKQKGDHGMSVFEQVLMGRLSLATLAERGMSLTDEQLAILQRMKHSY</sequence>
<reference evidence="2" key="1">
    <citation type="journal article" date="2020" name="bioRxiv">
        <title>Comparative genomics of Chlamydomonas.</title>
        <authorList>
            <person name="Craig R.J."/>
            <person name="Hasan A.R."/>
            <person name="Ness R.W."/>
            <person name="Keightley P.D."/>
        </authorList>
    </citation>
    <scope>NUCLEOTIDE SEQUENCE</scope>
    <source>
        <strain evidence="2">CCAP 11/70</strain>
    </source>
</reference>
<accession>A0A835YDM0</accession>
<comment type="caution">
    <text evidence="2">The sequence shown here is derived from an EMBL/GenBank/DDBJ whole genome shotgun (WGS) entry which is preliminary data.</text>
</comment>
<proteinExistence type="predicted"/>
<protein>
    <submittedName>
        <fullName evidence="2">Uncharacterized protein</fullName>
    </submittedName>
</protein>
<gene>
    <name evidence="2" type="ORF">HYH03_002066</name>
</gene>
<evidence type="ECO:0000313" key="2">
    <source>
        <dbReference type="EMBL" id="KAG2499769.1"/>
    </source>
</evidence>
<dbReference type="AlphaFoldDB" id="A0A835YDM0"/>
<dbReference type="OrthoDB" id="543586at2759"/>
<keyword evidence="3" id="KW-1185">Reference proteome</keyword>
<dbReference type="EMBL" id="JAEHOE010000005">
    <property type="protein sequence ID" value="KAG2499769.1"/>
    <property type="molecule type" value="Genomic_DNA"/>
</dbReference>
<organism evidence="2 3">
    <name type="scientific">Edaphochlamys debaryana</name>
    <dbReference type="NCBI Taxonomy" id="47281"/>
    <lineage>
        <taxon>Eukaryota</taxon>
        <taxon>Viridiplantae</taxon>
        <taxon>Chlorophyta</taxon>
        <taxon>core chlorophytes</taxon>
        <taxon>Chlorophyceae</taxon>
        <taxon>CS clade</taxon>
        <taxon>Chlamydomonadales</taxon>
        <taxon>Chlamydomonadales incertae sedis</taxon>
        <taxon>Edaphochlamys</taxon>
    </lineage>
</organism>
<feature type="compositionally biased region" description="Basic and acidic residues" evidence="1">
    <location>
        <begin position="30"/>
        <end position="42"/>
    </location>
</feature>
<name>A0A835YDM0_9CHLO</name>
<dbReference type="Proteomes" id="UP000612055">
    <property type="component" value="Unassembled WGS sequence"/>
</dbReference>
<evidence type="ECO:0000313" key="3">
    <source>
        <dbReference type="Proteomes" id="UP000612055"/>
    </source>
</evidence>
<feature type="compositionally biased region" description="Polar residues" evidence="1">
    <location>
        <begin position="20"/>
        <end position="29"/>
    </location>
</feature>